<reference evidence="1 2" key="1">
    <citation type="journal article" date="2023" name="ACS Omega">
        <title>Identification of the Neoaspergillic Acid Biosynthesis Gene Cluster by Establishing an In Vitro CRISPR-Ribonucleoprotein Genetic System in Aspergillus melleus.</title>
        <authorList>
            <person name="Yuan B."/>
            <person name="Grau M.F."/>
            <person name="Murata R.M."/>
            <person name="Torok T."/>
            <person name="Venkateswaran K."/>
            <person name="Stajich J.E."/>
            <person name="Wang C.C.C."/>
        </authorList>
    </citation>
    <scope>NUCLEOTIDE SEQUENCE [LARGE SCALE GENOMIC DNA]</scope>
    <source>
        <strain evidence="1 2">IMV 1140</strain>
    </source>
</reference>
<evidence type="ECO:0000313" key="2">
    <source>
        <dbReference type="Proteomes" id="UP001177260"/>
    </source>
</evidence>
<evidence type="ECO:0000313" key="1">
    <source>
        <dbReference type="EMBL" id="KAK1142287.1"/>
    </source>
</evidence>
<proteinExistence type="predicted"/>
<protein>
    <submittedName>
        <fullName evidence="1">Uncharacterized protein</fullName>
    </submittedName>
</protein>
<comment type="caution">
    <text evidence="1">The sequence shown here is derived from an EMBL/GenBank/DDBJ whole genome shotgun (WGS) entry which is preliminary data.</text>
</comment>
<dbReference type="Proteomes" id="UP001177260">
    <property type="component" value="Unassembled WGS sequence"/>
</dbReference>
<gene>
    <name evidence="1" type="ORF">N8T08_008032</name>
</gene>
<keyword evidence="2" id="KW-1185">Reference proteome</keyword>
<sequence>MANSTLCILGCGKSLPRIHAENDLIPFPGNLGTSILTSLLHAPPTTAAENALPFTHYVACVRSATSSQRLTQRFPQHSQLTVERDPVAAVTAADVVILAIDPADIQQALSQPALAQALKSKLLVSVAAGWTTAQLHETLGDSTRAMRVVRTLPNIAAQVSESLTAIEVSPSSSSAEEEKTLSLVEQIFTRVGKTIRVGPSQIDAITAVGGSTPAFFAIICDALIDAAVATGVPRDVAGMTVVQAMKGSAAMMQEGGLSPAELRDQGTSPAGCTMAGVMALEEGSLRGVLGRGMREAVGRARGMGDRD</sequence>
<accession>A0ACC3AX59</accession>
<name>A0ACC3AX59_9EURO</name>
<dbReference type="EMBL" id="JAOPJF010000052">
    <property type="protein sequence ID" value="KAK1142287.1"/>
    <property type="molecule type" value="Genomic_DNA"/>
</dbReference>
<organism evidence="1 2">
    <name type="scientific">Aspergillus melleus</name>
    <dbReference type="NCBI Taxonomy" id="138277"/>
    <lineage>
        <taxon>Eukaryota</taxon>
        <taxon>Fungi</taxon>
        <taxon>Dikarya</taxon>
        <taxon>Ascomycota</taxon>
        <taxon>Pezizomycotina</taxon>
        <taxon>Eurotiomycetes</taxon>
        <taxon>Eurotiomycetidae</taxon>
        <taxon>Eurotiales</taxon>
        <taxon>Aspergillaceae</taxon>
        <taxon>Aspergillus</taxon>
        <taxon>Aspergillus subgen. Circumdati</taxon>
    </lineage>
</organism>